<gene>
    <name evidence="8" type="ORF">PTSG_08616</name>
</gene>
<comment type="function">
    <text evidence="6">Hydrolysis of 6-phosphogluconolactone to 6-phosphogluconate.</text>
</comment>
<evidence type="ECO:0000313" key="9">
    <source>
        <dbReference type="Proteomes" id="UP000007799"/>
    </source>
</evidence>
<dbReference type="Gene3D" id="3.40.50.1360">
    <property type="match status" value="1"/>
</dbReference>
<organism evidence="9">
    <name type="scientific">Salpingoeca rosetta (strain ATCC 50818 / BSB-021)</name>
    <dbReference type="NCBI Taxonomy" id="946362"/>
    <lineage>
        <taxon>Eukaryota</taxon>
        <taxon>Choanoflagellata</taxon>
        <taxon>Craspedida</taxon>
        <taxon>Salpingoecidae</taxon>
        <taxon>Salpingoeca</taxon>
    </lineage>
</organism>
<dbReference type="STRING" id="946362.F2UK69"/>
<dbReference type="FunFam" id="3.40.50.1360:FF:000005">
    <property type="entry name" value="6-phosphogluconolactonase"/>
    <property type="match status" value="1"/>
</dbReference>
<dbReference type="Pfam" id="PF01182">
    <property type="entry name" value="Glucosamine_iso"/>
    <property type="match status" value="1"/>
</dbReference>
<dbReference type="NCBIfam" id="TIGR01198">
    <property type="entry name" value="pgl"/>
    <property type="match status" value="1"/>
</dbReference>
<dbReference type="CDD" id="cd01400">
    <property type="entry name" value="6PGL"/>
    <property type="match status" value="1"/>
</dbReference>
<accession>F2UK69</accession>
<dbReference type="InterPro" id="IPR037171">
    <property type="entry name" value="NagB/RpiA_transferase-like"/>
</dbReference>
<evidence type="ECO:0000256" key="4">
    <source>
        <dbReference type="ARBA" id="ARBA00013198"/>
    </source>
</evidence>
<protein>
    <recommendedName>
        <fullName evidence="4 6">6-phosphogluconolactonase</fullName>
        <shortName evidence="6">6PGL</shortName>
        <ecNumber evidence="4 6">3.1.1.31</ecNumber>
    </recommendedName>
</protein>
<dbReference type="GeneID" id="16070963"/>
<name>F2UK69_SALR5</name>
<dbReference type="SUPFAM" id="SSF100950">
    <property type="entry name" value="NagB/RpiA/CoA transferase-like"/>
    <property type="match status" value="1"/>
</dbReference>
<dbReference type="AlphaFoldDB" id="F2UK69"/>
<feature type="domain" description="Glucosamine/galactosamine-6-phosphate isomerase" evidence="7">
    <location>
        <begin position="11"/>
        <end position="233"/>
    </location>
</feature>
<keyword evidence="5 6" id="KW-0378">Hydrolase</keyword>
<dbReference type="OrthoDB" id="432544at2759"/>
<evidence type="ECO:0000256" key="2">
    <source>
        <dbReference type="ARBA" id="ARBA00004961"/>
    </source>
</evidence>
<dbReference type="KEGG" id="sre:PTSG_08616"/>
<comment type="pathway">
    <text evidence="2 6">Carbohydrate degradation; pentose phosphate pathway; D-ribulose 5-phosphate from D-glucose 6-phosphate (oxidative stage): step 2/3.</text>
</comment>
<evidence type="ECO:0000256" key="1">
    <source>
        <dbReference type="ARBA" id="ARBA00000832"/>
    </source>
</evidence>
<dbReference type="InterPro" id="IPR005900">
    <property type="entry name" value="6-phosphogluconolactonase_DevB"/>
</dbReference>
<keyword evidence="9" id="KW-1185">Reference proteome</keyword>
<evidence type="ECO:0000256" key="3">
    <source>
        <dbReference type="ARBA" id="ARBA00010662"/>
    </source>
</evidence>
<sequence>MASGERKVFESKAELADALAVYVAAKSEASIADHGYFSVAFSGGSLPKLLASGVDKIKTDTTKWKVFFADERCVALDHDDSNFKAVQNDCLSKLNVGAENVFAIDPALIGDSDAAAEAYQKVLTEQLGGSDGETPSIDLVLLGMGPDGHTCSLFPGHTLLDERERLVAGIKDSPKPPPSRITLTYKALEASKDVAFVCAGEGKADTLRAIFHPQEGEPLLPAARVQAKNSVTWFMDKPAAAKI</sequence>
<evidence type="ECO:0000313" key="8">
    <source>
        <dbReference type="EMBL" id="EGD77518.1"/>
    </source>
</evidence>
<comment type="catalytic activity">
    <reaction evidence="1 6">
        <text>6-phospho-D-glucono-1,5-lactone + H2O = 6-phospho-D-gluconate + H(+)</text>
        <dbReference type="Rhea" id="RHEA:12556"/>
        <dbReference type="ChEBI" id="CHEBI:15377"/>
        <dbReference type="ChEBI" id="CHEBI:15378"/>
        <dbReference type="ChEBI" id="CHEBI:57955"/>
        <dbReference type="ChEBI" id="CHEBI:58759"/>
        <dbReference type="EC" id="3.1.1.31"/>
    </reaction>
</comment>
<dbReference type="eggNOG" id="KOG3147">
    <property type="taxonomic scope" value="Eukaryota"/>
</dbReference>
<dbReference type="GO" id="GO:0006098">
    <property type="term" value="P:pentose-phosphate shunt"/>
    <property type="evidence" value="ECO:0007669"/>
    <property type="project" value="UniProtKB-UniPathway"/>
</dbReference>
<dbReference type="PANTHER" id="PTHR11054">
    <property type="entry name" value="6-PHOSPHOGLUCONOLACTONASE"/>
    <property type="match status" value="1"/>
</dbReference>
<dbReference type="GO" id="GO:0017057">
    <property type="term" value="F:6-phosphogluconolactonase activity"/>
    <property type="evidence" value="ECO:0007669"/>
    <property type="project" value="UniProtKB-UniRule"/>
</dbReference>
<dbReference type="InParanoid" id="F2UK69"/>
<reference evidence="8" key="1">
    <citation type="submission" date="2009-08" db="EMBL/GenBank/DDBJ databases">
        <title>Annotation of Salpingoeca rosetta.</title>
        <authorList>
            <consortium name="The Broad Institute Genome Sequencing Platform"/>
            <person name="Russ C."/>
            <person name="Cuomo C."/>
            <person name="Burger G."/>
            <person name="Gray M.W."/>
            <person name="Holland P.W.H."/>
            <person name="King N."/>
            <person name="Lang F.B.F."/>
            <person name="Roger A.J."/>
            <person name="Ruiz-Trillo I."/>
            <person name="Young S.K."/>
            <person name="Zeng Q."/>
            <person name="Gargeya S."/>
            <person name="Alvarado L."/>
            <person name="Berlin A."/>
            <person name="Chapman S.B."/>
            <person name="Chen Z."/>
            <person name="Freedman E."/>
            <person name="Gellesch M."/>
            <person name="Goldberg J."/>
            <person name="Griggs A."/>
            <person name="Gujja S."/>
            <person name="Heilman E."/>
            <person name="Heiman D."/>
            <person name="Howarth C."/>
            <person name="Mehta T."/>
            <person name="Neiman D."/>
            <person name="Pearson M."/>
            <person name="Roberts A."/>
            <person name="Saif S."/>
            <person name="Shea T."/>
            <person name="Shenoy N."/>
            <person name="Sisk P."/>
            <person name="Stolte C."/>
            <person name="Sykes S."/>
            <person name="White J."/>
            <person name="Yandava C."/>
            <person name="Haas B."/>
            <person name="Nusbaum C."/>
            <person name="Birren B."/>
        </authorList>
    </citation>
    <scope>NUCLEOTIDE SEQUENCE [LARGE SCALE GENOMIC DNA]</scope>
    <source>
        <strain evidence="8">ATCC 50818</strain>
    </source>
</reference>
<proteinExistence type="inferred from homology"/>
<dbReference type="InterPro" id="IPR039104">
    <property type="entry name" value="6PGL"/>
</dbReference>
<evidence type="ECO:0000259" key="7">
    <source>
        <dbReference type="Pfam" id="PF01182"/>
    </source>
</evidence>
<dbReference type="Proteomes" id="UP000007799">
    <property type="component" value="Unassembled WGS sequence"/>
</dbReference>
<dbReference type="FunCoup" id="F2UK69">
    <property type="interactions" value="821"/>
</dbReference>
<evidence type="ECO:0000256" key="6">
    <source>
        <dbReference type="RuleBase" id="RU365095"/>
    </source>
</evidence>
<dbReference type="EMBL" id="GL832978">
    <property type="protein sequence ID" value="EGD77518.1"/>
    <property type="molecule type" value="Genomic_DNA"/>
</dbReference>
<comment type="similarity">
    <text evidence="3 6">Belongs to the glucosamine/galactosamine-6-phosphate isomerase family. 6-phosphogluconolactonase subfamily.</text>
</comment>
<evidence type="ECO:0000256" key="5">
    <source>
        <dbReference type="ARBA" id="ARBA00022801"/>
    </source>
</evidence>
<dbReference type="UniPathway" id="UPA00115">
    <property type="reaction ID" value="UER00409"/>
</dbReference>
<dbReference type="RefSeq" id="XP_004990406.1">
    <property type="nucleotide sequence ID" value="XM_004990349.1"/>
</dbReference>
<dbReference type="PANTHER" id="PTHR11054:SF0">
    <property type="entry name" value="6-PHOSPHOGLUCONOLACTONASE"/>
    <property type="match status" value="1"/>
</dbReference>
<dbReference type="OMA" id="YQLFEFE"/>
<dbReference type="InterPro" id="IPR006148">
    <property type="entry name" value="Glc/Gal-6P_isomerase"/>
</dbReference>
<dbReference type="GO" id="GO:0005975">
    <property type="term" value="P:carbohydrate metabolic process"/>
    <property type="evidence" value="ECO:0007669"/>
    <property type="project" value="UniProtKB-UniRule"/>
</dbReference>
<dbReference type="EC" id="3.1.1.31" evidence="4 6"/>